<reference evidence="3 4" key="1">
    <citation type="journal article" date="2016" name="Nat. Commun.">
        <title>Thousands of microbial genomes shed light on interconnected biogeochemical processes in an aquifer system.</title>
        <authorList>
            <person name="Anantharaman K."/>
            <person name="Brown C.T."/>
            <person name="Hug L.A."/>
            <person name="Sharon I."/>
            <person name="Castelle C.J."/>
            <person name="Probst A.J."/>
            <person name="Thomas B.C."/>
            <person name="Singh A."/>
            <person name="Wilkins M.J."/>
            <person name="Karaoz U."/>
            <person name="Brodie E.L."/>
            <person name="Williams K.H."/>
            <person name="Hubbard S.S."/>
            <person name="Banfield J.F."/>
        </authorList>
    </citation>
    <scope>NUCLEOTIDE SEQUENCE [LARGE SCALE GENOMIC DNA]</scope>
</reference>
<protein>
    <recommendedName>
        <fullName evidence="2">CAAX prenyl protease 2/Lysostaphin resistance protein A-like domain-containing protein</fullName>
    </recommendedName>
</protein>
<comment type="caution">
    <text evidence="3">The sequence shown here is derived from an EMBL/GenBank/DDBJ whole genome shotgun (WGS) entry which is preliminary data.</text>
</comment>
<dbReference type="Pfam" id="PF02517">
    <property type="entry name" value="Rce1-like"/>
    <property type="match status" value="1"/>
</dbReference>
<evidence type="ECO:0000313" key="4">
    <source>
        <dbReference type="Proteomes" id="UP000177521"/>
    </source>
</evidence>
<feature type="transmembrane region" description="Helical" evidence="1">
    <location>
        <begin position="218"/>
        <end position="240"/>
    </location>
</feature>
<feature type="transmembrane region" description="Helical" evidence="1">
    <location>
        <begin position="53"/>
        <end position="73"/>
    </location>
</feature>
<accession>A0A1F4XMA5</accession>
<dbReference type="InterPro" id="IPR003675">
    <property type="entry name" value="Rce1/LyrA-like_dom"/>
</dbReference>
<feature type="domain" description="CAAX prenyl protease 2/Lysostaphin resistance protein A-like" evidence="2">
    <location>
        <begin position="144"/>
        <end position="230"/>
    </location>
</feature>
<dbReference type="EMBL" id="MEWS01000009">
    <property type="protein sequence ID" value="OGC82734.1"/>
    <property type="molecule type" value="Genomic_DNA"/>
</dbReference>
<name>A0A1F4XMA5_9BACT</name>
<sequence>MRIDTRVPWTTGDAIFALLSELLLAALLIIITNNVLEVYWQLSFFDFVKGNPWAVFLVFLIQNVILFLSFWFFCLRPYRPSADLLGLRRVKPAIAAALIIAVFLINFVITALYNSFSAQYQVDLPGFGIQEPHLPVFGVNVTGMVLLAIVAIAIAPIIEEVFFRGFLQQAFTKRFGLNQGVLLTSLIFAIAHFEFQVIIPIFILSVLLGWMFIRAQSIWPAIIFHAINNSLALLIEFAVLNVI</sequence>
<organism evidence="3 4">
    <name type="scientific">Candidatus Abawacabacteria bacterium RIFCSPHIGHO2_01_FULL_46_8</name>
    <dbReference type="NCBI Taxonomy" id="1817815"/>
    <lineage>
        <taxon>Bacteria</taxon>
        <taxon>Candidatus Abawacaibacteriota</taxon>
    </lineage>
</organism>
<keyword evidence="1" id="KW-1133">Transmembrane helix</keyword>
<dbReference type="Proteomes" id="UP000177521">
    <property type="component" value="Unassembled WGS sequence"/>
</dbReference>
<feature type="transmembrane region" description="Helical" evidence="1">
    <location>
        <begin position="136"/>
        <end position="158"/>
    </location>
</feature>
<evidence type="ECO:0000259" key="2">
    <source>
        <dbReference type="Pfam" id="PF02517"/>
    </source>
</evidence>
<dbReference type="PANTHER" id="PTHR43592:SF15">
    <property type="entry name" value="CAAX AMINO TERMINAL PROTEASE FAMILY PROTEIN"/>
    <property type="match status" value="1"/>
</dbReference>
<proteinExistence type="predicted"/>
<dbReference type="PANTHER" id="PTHR43592">
    <property type="entry name" value="CAAX AMINO TERMINAL PROTEASE"/>
    <property type="match status" value="1"/>
</dbReference>
<evidence type="ECO:0000256" key="1">
    <source>
        <dbReference type="SAM" id="Phobius"/>
    </source>
</evidence>
<feature type="transmembrane region" description="Helical" evidence="1">
    <location>
        <begin position="12"/>
        <end position="33"/>
    </location>
</feature>
<dbReference type="AlphaFoldDB" id="A0A1F4XMA5"/>
<keyword evidence="1" id="KW-0472">Membrane</keyword>
<evidence type="ECO:0000313" key="3">
    <source>
        <dbReference type="EMBL" id="OGC82734.1"/>
    </source>
</evidence>
<feature type="transmembrane region" description="Helical" evidence="1">
    <location>
        <begin position="179"/>
        <end position="212"/>
    </location>
</feature>
<dbReference type="GO" id="GO:0004175">
    <property type="term" value="F:endopeptidase activity"/>
    <property type="evidence" value="ECO:0007669"/>
    <property type="project" value="UniProtKB-ARBA"/>
</dbReference>
<dbReference type="GO" id="GO:0080120">
    <property type="term" value="P:CAAX-box protein maturation"/>
    <property type="evidence" value="ECO:0007669"/>
    <property type="project" value="UniProtKB-ARBA"/>
</dbReference>
<keyword evidence="1" id="KW-0812">Transmembrane</keyword>
<feature type="transmembrane region" description="Helical" evidence="1">
    <location>
        <begin position="94"/>
        <end position="116"/>
    </location>
</feature>
<gene>
    <name evidence="3" type="ORF">A2788_00390</name>
</gene>